<sequence>MSTAFSDEEISAVKTRYPGLKRTGSGTVEGTLEMDAVYDGKPLKDSFQVRITATNPNSSRVPALYEIGGRTEVIAEKLGLTDLRTLHRNKDGTVCVCVKQIEKRKFPPSSDLFVFVEELAVPYLYGLVHYEHHRIWPWGDYSHGSMGLLEFYAEDTTPQTVEDIAEVLPSMRKDLNWKEYHKQLRKPSAERSCLCGSGKPFRVCHKKAWQGLLHLRSEMLRLGLDFSSLFDGIKK</sequence>
<evidence type="ECO:0000313" key="1">
    <source>
        <dbReference type="EMBL" id="OHA18202.1"/>
    </source>
</evidence>
<reference evidence="1 2" key="1">
    <citation type="journal article" date="2016" name="Nat. Commun.">
        <title>Thousands of microbial genomes shed light on interconnected biogeochemical processes in an aquifer system.</title>
        <authorList>
            <person name="Anantharaman K."/>
            <person name="Brown C.T."/>
            <person name="Hug L.A."/>
            <person name="Sharon I."/>
            <person name="Castelle C.J."/>
            <person name="Probst A.J."/>
            <person name="Thomas B.C."/>
            <person name="Singh A."/>
            <person name="Wilkins M.J."/>
            <person name="Karaoz U."/>
            <person name="Brodie E.L."/>
            <person name="Williams K.H."/>
            <person name="Hubbard S.S."/>
            <person name="Banfield J.F."/>
        </authorList>
    </citation>
    <scope>NUCLEOTIDE SEQUENCE [LARGE SCALE GENOMIC DNA]</scope>
</reference>
<evidence type="ECO:0000313" key="2">
    <source>
        <dbReference type="Proteomes" id="UP000178873"/>
    </source>
</evidence>
<protein>
    <recommendedName>
        <fullName evidence="3">SEC-C domain-containing protein</fullName>
    </recommendedName>
</protein>
<comment type="caution">
    <text evidence="1">The sequence shown here is derived from an EMBL/GenBank/DDBJ whole genome shotgun (WGS) entry which is preliminary data.</text>
</comment>
<name>A0A1G2M564_9BACT</name>
<dbReference type="Proteomes" id="UP000178873">
    <property type="component" value="Unassembled WGS sequence"/>
</dbReference>
<accession>A0A1G2M564</accession>
<gene>
    <name evidence="1" type="ORF">A2664_01905</name>
</gene>
<dbReference type="EMBL" id="MHRF01000007">
    <property type="protein sequence ID" value="OHA18202.1"/>
    <property type="molecule type" value="Genomic_DNA"/>
</dbReference>
<evidence type="ECO:0008006" key="3">
    <source>
        <dbReference type="Google" id="ProtNLM"/>
    </source>
</evidence>
<dbReference type="AlphaFoldDB" id="A0A1G2M564"/>
<dbReference type="STRING" id="1802301.A2664_01905"/>
<organism evidence="1 2">
    <name type="scientific">Candidatus Taylorbacteria bacterium RIFCSPHIGHO2_01_FULL_46_22b</name>
    <dbReference type="NCBI Taxonomy" id="1802301"/>
    <lineage>
        <taxon>Bacteria</taxon>
        <taxon>Candidatus Tayloriibacteriota</taxon>
    </lineage>
</organism>
<proteinExistence type="predicted"/>